<dbReference type="PANTHER" id="PTHR43640">
    <property type="entry name" value="OS07G0260300 PROTEIN"/>
    <property type="match status" value="1"/>
</dbReference>
<gene>
    <name evidence="2" type="ORF">L2X98_29805</name>
</gene>
<name>A0ABY5NHM8_9MICO</name>
<dbReference type="Proteomes" id="UP001054811">
    <property type="component" value="Chromosome"/>
</dbReference>
<dbReference type="Pfam" id="PF00578">
    <property type="entry name" value="AhpC-TSA"/>
    <property type="match status" value="1"/>
</dbReference>
<accession>A0ABY5NHM8</accession>
<evidence type="ECO:0000313" key="2">
    <source>
        <dbReference type="EMBL" id="UUT34677.1"/>
    </source>
</evidence>
<dbReference type="InterPro" id="IPR000866">
    <property type="entry name" value="AhpC/TSA"/>
</dbReference>
<evidence type="ECO:0000259" key="1">
    <source>
        <dbReference type="PROSITE" id="PS51352"/>
    </source>
</evidence>
<protein>
    <submittedName>
        <fullName evidence="2">Redoxin domain-containing protein</fullName>
    </submittedName>
</protein>
<dbReference type="InterPro" id="IPR013766">
    <property type="entry name" value="Thioredoxin_domain"/>
</dbReference>
<organism evidence="2 3">
    <name type="scientific">Microbacterium elymi</name>
    <dbReference type="NCBI Taxonomy" id="2909587"/>
    <lineage>
        <taxon>Bacteria</taxon>
        <taxon>Bacillati</taxon>
        <taxon>Actinomycetota</taxon>
        <taxon>Actinomycetes</taxon>
        <taxon>Micrococcales</taxon>
        <taxon>Microbacteriaceae</taxon>
        <taxon>Microbacterium</taxon>
    </lineage>
</organism>
<feature type="domain" description="Thioredoxin" evidence="1">
    <location>
        <begin position="132"/>
        <end position="284"/>
    </location>
</feature>
<keyword evidence="3" id="KW-1185">Reference proteome</keyword>
<reference evidence="2" key="1">
    <citation type="submission" date="2022-01" db="EMBL/GenBank/DDBJ databases">
        <title>Microbacterium eymi and Microbacterium rhizovicinus sp. nov., isolated from the rhizospheric soil of Elymus tsukushiensis, a plant native to the Dokdo Islands, Republic of Korea.</title>
        <authorList>
            <person name="Hwang Y.J."/>
        </authorList>
    </citation>
    <scope>NUCLEOTIDE SEQUENCE</scope>
    <source>
        <strain evidence="2">KUDC0405</strain>
    </source>
</reference>
<dbReference type="Gene3D" id="3.40.30.10">
    <property type="entry name" value="Glutaredoxin"/>
    <property type="match status" value="1"/>
</dbReference>
<dbReference type="PANTHER" id="PTHR43640:SF1">
    <property type="entry name" value="THIOREDOXIN-DEPENDENT PEROXIREDOXIN"/>
    <property type="match status" value="1"/>
</dbReference>
<evidence type="ECO:0000313" key="3">
    <source>
        <dbReference type="Proteomes" id="UP001054811"/>
    </source>
</evidence>
<proteinExistence type="predicted"/>
<dbReference type="PROSITE" id="PS51352">
    <property type="entry name" value="THIOREDOXIN_2"/>
    <property type="match status" value="1"/>
</dbReference>
<dbReference type="SUPFAM" id="SSF52833">
    <property type="entry name" value="Thioredoxin-like"/>
    <property type="match status" value="1"/>
</dbReference>
<dbReference type="RefSeq" id="WP_259611203.1">
    <property type="nucleotide sequence ID" value="NZ_CP091139.2"/>
</dbReference>
<dbReference type="InterPro" id="IPR047262">
    <property type="entry name" value="PRX-like1"/>
</dbReference>
<sequence>MATSHEIITPPAVRNWLLASADPTQADLLRESFATDVEYDFDGRRRVGIDAVLEQLGHMPRGRFANVSRRVIDRGSGRYTVRLSNPDGTPMPSPGGPMLAMDFELGLNQRGLIQTISPNPQHAEPADLQPALRLGDVIPEFSLPDVHGVDTRWFDPSAKASVLIFIANGCPWALGWHDRIQDVVRDYRQQGVRVVQINANDERVSAADALDASRRRIDAGEFASPLLIDEGQTVARRLGARHTPEVFVIDRDHELAYHGAPDADSERPELHAEWLRAALDGVLADAPVTLRETKPMGCTIKWTL</sequence>
<dbReference type="InterPro" id="IPR036249">
    <property type="entry name" value="Thioredoxin-like_sf"/>
</dbReference>
<dbReference type="EMBL" id="CP091139">
    <property type="protein sequence ID" value="UUT34677.1"/>
    <property type="molecule type" value="Genomic_DNA"/>
</dbReference>